<dbReference type="PANTHER" id="PTHR13507">
    <property type="entry name" value="PRKR-INTERACTING PROTEIN 1"/>
    <property type="match status" value="1"/>
</dbReference>
<dbReference type="Proteomes" id="UP001140949">
    <property type="component" value="Unassembled WGS sequence"/>
</dbReference>
<dbReference type="InterPro" id="IPR009548">
    <property type="entry name" value="Prkrip1"/>
</dbReference>
<dbReference type="PANTHER" id="PTHR13507:SF0">
    <property type="entry name" value="PRKR-INTERACTING PROTEIN 1"/>
    <property type="match status" value="1"/>
</dbReference>
<feature type="region of interest" description="Disordered" evidence="1">
    <location>
        <begin position="33"/>
        <end position="70"/>
    </location>
</feature>
<evidence type="ECO:0000313" key="3">
    <source>
        <dbReference type="Proteomes" id="UP001140949"/>
    </source>
</evidence>
<dbReference type="EMBL" id="JANAVB010009101">
    <property type="protein sequence ID" value="KAJ6840929.1"/>
    <property type="molecule type" value="Genomic_DNA"/>
</dbReference>
<evidence type="ECO:0000256" key="1">
    <source>
        <dbReference type="SAM" id="MobiDB-lite"/>
    </source>
</evidence>
<dbReference type="GO" id="GO:0005730">
    <property type="term" value="C:nucleolus"/>
    <property type="evidence" value="ECO:0007669"/>
    <property type="project" value="TreeGrafter"/>
</dbReference>
<comment type="caution">
    <text evidence="2">The sequence shown here is derived from an EMBL/GenBank/DDBJ whole genome shotgun (WGS) entry which is preliminary data.</text>
</comment>
<accession>A0AAX6HIT6</accession>
<proteinExistence type="predicted"/>
<name>A0AAX6HIT6_IRIPA</name>
<dbReference type="GO" id="GO:0003725">
    <property type="term" value="F:double-stranded RNA binding"/>
    <property type="evidence" value="ECO:0007669"/>
    <property type="project" value="InterPro"/>
</dbReference>
<dbReference type="AlphaFoldDB" id="A0AAX6HIT6"/>
<sequence length="94" mass="11656">MRRKEQDRVTRMDADYQRRKELAEFNMRREERLKAAEERTAKKRLNDRRKSRRRKRRRAKPPVKGRITAKKSLQIKRILIQMRITKFVKFPTCD</sequence>
<evidence type="ECO:0000313" key="2">
    <source>
        <dbReference type="EMBL" id="KAJ6840929.1"/>
    </source>
</evidence>
<protein>
    <submittedName>
        <fullName evidence="2">PRKR-interacting protein 1</fullName>
    </submittedName>
</protein>
<keyword evidence="3" id="KW-1185">Reference proteome</keyword>
<dbReference type="GO" id="GO:0004860">
    <property type="term" value="F:protein kinase inhibitor activity"/>
    <property type="evidence" value="ECO:0007669"/>
    <property type="project" value="TreeGrafter"/>
</dbReference>
<reference evidence="2" key="1">
    <citation type="journal article" date="2023" name="GigaByte">
        <title>Genome assembly of the bearded iris, Iris pallida Lam.</title>
        <authorList>
            <person name="Bruccoleri R.E."/>
            <person name="Oakeley E.J."/>
            <person name="Faust A.M.E."/>
            <person name="Altorfer M."/>
            <person name="Dessus-Babus S."/>
            <person name="Burckhardt D."/>
            <person name="Oertli M."/>
            <person name="Naumann U."/>
            <person name="Petersen F."/>
            <person name="Wong J."/>
        </authorList>
    </citation>
    <scope>NUCLEOTIDE SEQUENCE</scope>
    <source>
        <strain evidence="2">GSM-AAB239-AS_SAM_17_03QT</strain>
    </source>
</reference>
<feature type="compositionally biased region" description="Basic residues" evidence="1">
    <location>
        <begin position="41"/>
        <end position="69"/>
    </location>
</feature>
<organism evidence="2 3">
    <name type="scientific">Iris pallida</name>
    <name type="common">Sweet iris</name>
    <dbReference type="NCBI Taxonomy" id="29817"/>
    <lineage>
        <taxon>Eukaryota</taxon>
        <taxon>Viridiplantae</taxon>
        <taxon>Streptophyta</taxon>
        <taxon>Embryophyta</taxon>
        <taxon>Tracheophyta</taxon>
        <taxon>Spermatophyta</taxon>
        <taxon>Magnoliopsida</taxon>
        <taxon>Liliopsida</taxon>
        <taxon>Asparagales</taxon>
        <taxon>Iridaceae</taxon>
        <taxon>Iridoideae</taxon>
        <taxon>Irideae</taxon>
        <taxon>Iris</taxon>
    </lineage>
</organism>
<reference evidence="2" key="2">
    <citation type="submission" date="2023-04" db="EMBL/GenBank/DDBJ databases">
        <authorList>
            <person name="Bruccoleri R.E."/>
            <person name="Oakeley E.J."/>
            <person name="Faust A.-M."/>
            <person name="Dessus-Babus S."/>
            <person name="Altorfer M."/>
            <person name="Burckhardt D."/>
            <person name="Oertli M."/>
            <person name="Naumann U."/>
            <person name="Petersen F."/>
            <person name="Wong J."/>
        </authorList>
    </citation>
    <scope>NUCLEOTIDE SEQUENCE</scope>
    <source>
        <strain evidence="2">GSM-AAB239-AS_SAM_17_03QT</strain>
        <tissue evidence="2">Leaf</tissue>
    </source>
</reference>
<gene>
    <name evidence="2" type="ORF">M6B38_119340</name>
</gene>
<dbReference type="GO" id="GO:0019901">
    <property type="term" value="F:protein kinase binding"/>
    <property type="evidence" value="ECO:0007669"/>
    <property type="project" value="TreeGrafter"/>
</dbReference>